<organism evidence="1 2">
    <name type="scientific">Pseudomonas putida</name>
    <name type="common">Arthrobacter siderocapsulatus</name>
    <dbReference type="NCBI Taxonomy" id="303"/>
    <lineage>
        <taxon>Bacteria</taxon>
        <taxon>Pseudomonadati</taxon>
        <taxon>Pseudomonadota</taxon>
        <taxon>Gammaproteobacteria</taxon>
        <taxon>Pseudomonadales</taxon>
        <taxon>Pseudomonadaceae</taxon>
        <taxon>Pseudomonas</taxon>
    </lineage>
</organism>
<dbReference type="Proteomes" id="UP000077752">
    <property type="component" value="Unassembled WGS sequence"/>
</dbReference>
<name>A0A177SS62_PSEPU</name>
<evidence type="ECO:0000313" key="2">
    <source>
        <dbReference type="Proteomes" id="UP000077752"/>
    </source>
</evidence>
<dbReference type="AlphaFoldDB" id="A0A177SS62"/>
<accession>A0A177SS62</accession>
<proteinExistence type="predicted"/>
<sequence length="164" mass="18570">MDGKVVAELLLLFASEATLEGAELSWSNIDQWAQELDACGGEEKIAFEALALDQSAMSTPEKRRQFTGEVSVSLETIHFLVNDIRNEVSNKMTTLALRAKQYTVEKKRRVVEKNREKKEIPDWHQKAIRMAEQGLPSAVIAARVKHSVSQVRRVLNKQEKKRAP</sequence>
<gene>
    <name evidence="1" type="ORF">AYO28_11965</name>
</gene>
<comment type="caution">
    <text evidence="1">The sequence shown here is derived from an EMBL/GenBank/DDBJ whole genome shotgun (WGS) entry which is preliminary data.</text>
</comment>
<protein>
    <submittedName>
        <fullName evidence="1">Uncharacterized protein</fullName>
    </submittedName>
</protein>
<dbReference type="EMBL" id="LUCV01000009">
    <property type="protein sequence ID" value="OAI93812.1"/>
    <property type="molecule type" value="Genomic_DNA"/>
</dbReference>
<dbReference type="RefSeq" id="WP_064302070.1">
    <property type="nucleotide sequence ID" value="NZ_LUCV01000009.1"/>
</dbReference>
<reference evidence="1 2" key="1">
    <citation type="submission" date="2016-03" db="EMBL/GenBank/DDBJ databases">
        <title>Draft Genome Assembly of Pseudomonas putida strain CBF10-2.</title>
        <authorList>
            <person name="Iyer R.S."/>
            <person name="Damania A."/>
        </authorList>
    </citation>
    <scope>NUCLEOTIDE SEQUENCE [LARGE SCALE GENOMIC DNA]</scope>
    <source>
        <strain evidence="1 2">CBF10-2</strain>
    </source>
</reference>
<evidence type="ECO:0000313" key="1">
    <source>
        <dbReference type="EMBL" id="OAI93812.1"/>
    </source>
</evidence>